<name>A0ABW7NAC7_9BACT</name>
<evidence type="ECO:0000259" key="2">
    <source>
        <dbReference type="SMART" id="SM00331"/>
    </source>
</evidence>
<dbReference type="Gene3D" id="3.60.40.10">
    <property type="entry name" value="PPM-type phosphatase domain"/>
    <property type="match status" value="1"/>
</dbReference>
<dbReference type="RefSeq" id="WP_159584930.1">
    <property type="nucleotide sequence ID" value="NZ_JBIPKE010000017.1"/>
</dbReference>
<dbReference type="InterPro" id="IPR001932">
    <property type="entry name" value="PPM-type_phosphatase-like_dom"/>
</dbReference>
<proteinExistence type="predicted"/>
<comment type="caution">
    <text evidence="3">The sequence shown here is derived from an EMBL/GenBank/DDBJ whole genome shotgun (WGS) entry which is preliminary data.</text>
</comment>
<gene>
    <name evidence="3" type="ORF">ACHKAR_12710</name>
</gene>
<dbReference type="InterPro" id="IPR052016">
    <property type="entry name" value="Bact_Sigma-Reg"/>
</dbReference>
<dbReference type="PANTHER" id="PTHR43156:SF2">
    <property type="entry name" value="STAGE II SPORULATION PROTEIN E"/>
    <property type="match status" value="1"/>
</dbReference>
<dbReference type="InterPro" id="IPR036457">
    <property type="entry name" value="PPM-type-like_dom_sf"/>
</dbReference>
<organism evidence="3 4">
    <name type="scientific">Marinoscillum luteum</name>
    <dbReference type="NCBI Taxonomy" id="861051"/>
    <lineage>
        <taxon>Bacteria</taxon>
        <taxon>Pseudomonadati</taxon>
        <taxon>Bacteroidota</taxon>
        <taxon>Cytophagia</taxon>
        <taxon>Cytophagales</taxon>
        <taxon>Reichenbachiellaceae</taxon>
        <taxon>Marinoscillum</taxon>
    </lineage>
</organism>
<dbReference type="SMART" id="SM00331">
    <property type="entry name" value="PP2C_SIG"/>
    <property type="match status" value="1"/>
</dbReference>
<dbReference type="SUPFAM" id="SSF55781">
    <property type="entry name" value="GAF domain-like"/>
    <property type="match status" value="1"/>
</dbReference>
<keyword evidence="4" id="KW-1185">Reference proteome</keyword>
<dbReference type="Pfam" id="PF07228">
    <property type="entry name" value="SpoIIE"/>
    <property type="match status" value="1"/>
</dbReference>
<dbReference type="EMBL" id="JBIPKE010000017">
    <property type="protein sequence ID" value="MFH6984307.1"/>
    <property type="molecule type" value="Genomic_DNA"/>
</dbReference>
<evidence type="ECO:0000313" key="3">
    <source>
        <dbReference type="EMBL" id="MFH6984307.1"/>
    </source>
</evidence>
<evidence type="ECO:0000256" key="1">
    <source>
        <dbReference type="ARBA" id="ARBA00022801"/>
    </source>
</evidence>
<keyword evidence="1 3" id="KW-0378">Hydrolase</keyword>
<dbReference type="EC" id="3.1.3.16" evidence="3"/>
<sequence>MPNGLDIKDLELNALLEITQAINNNLAEEDLFRIYKFTLLADLKVQRLALYVKDDNWDCKVHFGTQTDWNKVFLPQFFWDLREVRELADCDEEFQAFELAIPVTHKDRLLAIVFVGGNERSGKKSNTTFLKALTNIIIVAVENKKLARKQLQQEAYRKELEIAKKVQNFLFPKELPKTHRLKIEAVYLPHQDVGGDYYDYLAIDNDRFLVCVADVSGKGVPAALLMSNFQASLRTLVRKTQDPKEIVAELNHIITDSGNAENFITFFLGIYDFHDKSFEYVNCGHNPLYLVTNDGIQELNDGTTILGMFDPLPFLKTVRIENLSDFFFFGYTDGLTETFNAADDQYGEERLKAFLEGGIPTDINKLHLDIFKSLDEFRVDVPYRDDITMLSCLVKNP</sequence>
<accession>A0ABW7NAC7</accession>
<protein>
    <submittedName>
        <fullName evidence="3">PP2C family protein-serine/threonine phosphatase</fullName>
        <ecNumber evidence="3">3.1.3.16</ecNumber>
    </submittedName>
</protein>
<evidence type="ECO:0000313" key="4">
    <source>
        <dbReference type="Proteomes" id="UP001610063"/>
    </source>
</evidence>
<dbReference type="SUPFAM" id="SSF81606">
    <property type="entry name" value="PP2C-like"/>
    <property type="match status" value="1"/>
</dbReference>
<feature type="domain" description="PPM-type phosphatase" evidence="2">
    <location>
        <begin position="178"/>
        <end position="394"/>
    </location>
</feature>
<dbReference type="Proteomes" id="UP001610063">
    <property type="component" value="Unassembled WGS sequence"/>
</dbReference>
<reference evidence="3 4" key="1">
    <citation type="journal article" date="2013" name="Int. J. Syst. Evol. Microbiol.">
        <title>Marinoscillum luteum sp. nov., isolated from marine sediment.</title>
        <authorList>
            <person name="Cha I.T."/>
            <person name="Park S.J."/>
            <person name="Kim S.J."/>
            <person name="Kim J.G."/>
            <person name="Jung M.Y."/>
            <person name="Shin K.S."/>
            <person name="Kwon K.K."/>
            <person name="Yang S.H."/>
            <person name="Seo Y.S."/>
            <person name="Rhee S.K."/>
        </authorList>
    </citation>
    <scope>NUCLEOTIDE SEQUENCE [LARGE SCALE GENOMIC DNA]</scope>
    <source>
        <strain evidence="3 4">KCTC 23939</strain>
    </source>
</reference>
<dbReference type="GO" id="GO:0004722">
    <property type="term" value="F:protein serine/threonine phosphatase activity"/>
    <property type="evidence" value="ECO:0007669"/>
    <property type="project" value="UniProtKB-EC"/>
</dbReference>
<dbReference type="PANTHER" id="PTHR43156">
    <property type="entry name" value="STAGE II SPORULATION PROTEIN E-RELATED"/>
    <property type="match status" value="1"/>
</dbReference>